<organism evidence="1 2">
    <name type="scientific">Pseudaminobacter salicylatoxidans</name>
    <dbReference type="NCBI Taxonomy" id="93369"/>
    <lineage>
        <taxon>Bacteria</taxon>
        <taxon>Pseudomonadati</taxon>
        <taxon>Pseudomonadota</taxon>
        <taxon>Alphaproteobacteria</taxon>
        <taxon>Hyphomicrobiales</taxon>
        <taxon>Phyllobacteriaceae</taxon>
        <taxon>Pseudaminobacter</taxon>
    </lineage>
</organism>
<evidence type="ECO:0000313" key="1">
    <source>
        <dbReference type="EMBL" id="PWJ81512.1"/>
    </source>
</evidence>
<dbReference type="RefSeq" id="WP_109613489.1">
    <property type="nucleotide sequence ID" value="NZ_QGGG01000010.1"/>
</dbReference>
<protein>
    <submittedName>
        <fullName evidence="1">Uncharacterized protein</fullName>
    </submittedName>
</protein>
<comment type="caution">
    <text evidence="1">The sequence shown here is derived from an EMBL/GenBank/DDBJ whole genome shotgun (WGS) entry which is preliminary data.</text>
</comment>
<accession>A0A316C0J2</accession>
<sequence>MTPKEFRAELTKIMPGYSWTVHKSSTDDYMEATGTQSSGFNRLSTLVVVRRDNYAGKGNDRPWYTVKSAGFGLRAPFLGAYEDGTLARALRGLQKHYEHMAGTYAGHARALQSARQPKKEPA</sequence>
<name>A0A316C0J2_PSESE</name>
<keyword evidence="2" id="KW-1185">Reference proteome</keyword>
<dbReference type="AlphaFoldDB" id="A0A316C0J2"/>
<gene>
    <name evidence="1" type="ORF">C7441_11044</name>
</gene>
<dbReference type="OrthoDB" id="9180581at2"/>
<proteinExistence type="predicted"/>
<dbReference type="Proteomes" id="UP000245396">
    <property type="component" value="Unassembled WGS sequence"/>
</dbReference>
<dbReference type="EMBL" id="QGGG01000010">
    <property type="protein sequence ID" value="PWJ81512.1"/>
    <property type="molecule type" value="Genomic_DNA"/>
</dbReference>
<evidence type="ECO:0000313" key="2">
    <source>
        <dbReference type="Proteomes" id="UP000245396"/>
    </source>
</evidence>
<reference evidence="1 2" key="1">
    <citation type="submission" date="2018-05" db="EMBL/GenBank/DDBJ databases">
        <title>Genomic Encyclopedia of Type Strains, Phase IV (KMG-IV): sequencing the most valuable type-strain genomes for metagenomic binning, comparative biology and taxonomic classification.</title>
        <authorList>
            <person name="Goeker M."/>
        </authorList>
    </citation>
    <scope>NUCLEOTIDE SEQUENCE [LARGE SCALE GENOMIC DNA]</scope>
    <source>
        <strain evidence="1 2">DSM 6986</strain>
    </source>
</reference>